<dbReference type="GO" id="GO:1990811">
    <property type="term" value="C:MWP complex"/>
    <property type="evidence" value="ECO:0007669"/>
    <property type="project" value="TreeGrafter"/>
</dbReference>
<feature type="region of interest" description="Disordered" evidence="1">
    <location>
        <begin position="216"/>
        <end position="241"/>
    </location>
</feature>
<organism evidence="2 3">
    <name type="scientific">Linnemannia schmuckeri</name>
    <dbReference type="NCBI Taxonomy" id="64567"/>
    <lineage>
        <taxon>Eukaryota</taxon>
        <taxon>Fungi</taxon>
        <taxon>Fungi incertae sedis</taxon>
        <taxon>Mucoromycota</taxon>
        <taxon>Mortierellomycotina</taxon>
        <taxon>Mortierellomycetes</taxon>
        <taxon>Mortierellales</taxon>
        <taxon>Mortierellaceae</taxon>
        <taxon>Linnemannia</taxon>
    </lineage>
</organism>
<dbReference type="SUPFAM" id="SSF50969">
    <property type="entry name" value="YVTN repeat-like/Quinoprotein amine dehydrogenase"/>
    <property type="match status" value="1"/>
</dbReference>
<feature type="region of interest" description="Disordered" evidence="1">
    <location>
        <begin position="122"/>
        <end position="158"/>
    </location>
</feature>
<protein>
    <submittedName>
        <fullName evidence="2">WD repeat-containing protein wrap73</fullName>
    </submittedName>
</protein>
<comment type="caution">
    <text evidence="2">The sequence shown here is derived from an EMBL/GenBank/DDBJ whole genome shotgun (WGS) entry which is preliminary data.</text>
</comment>
<dbReference type="InterPro" id="IPR015943">
    <property type="entry name" value="WD40/YVTN_repeat-like_dom_sf"/>
</dbReference>
<dbReference type="InterPro" id="IPR011044">
    <property type="entry name" value="Quino_amine_DH_bsu"/>
</dbReference>
<evidence type="ECO:0000313" key="2">
    <source>
        <dbReference type="EMBL" id="KAF9148916.1"/>
    </source>
</evidence>
<feature type="compositionally biased region" description="Low complexity" evidence="1">
    <location>
        <begin position="218"/>
        <end position="239"/>
    </location>
</feature>
<dbReference type="OrthoDB" id="308690at2759"/>
<proteinExistence type="predicted"/>
<dbReference type="InterPro" id="IPR052778">
    <property type="entry name" value="Centrosome-WD_assoc"/>
</dbReference>
<dbReference type="InterPro" id="IPR001680">
    <property type="entry name" value="WD40_rpt"/>
</dbReference>
<gene>
    <name evidence="2" type="primary">WRAP73</name>
    <name evidence="2" type="ORF">BG015_009317</name>
</gene>
<accession>A0A9P5RW60</accession>
<evidence type="ECO:0000313" key="3">
    <source>
        <dbReference type="Proteomes" id="UP000748756"/>
    </source>
</evidence>
<feature type="compositionally biased region" description="Gly residues" evidence="1">
    <location>
        <begin position="127"/>
        <end position="143"/>
    </location>
</feature>
<name>A0A9P5RW60_9FUNG</name>
<dbReference type="Gene3D" id="2.130.10.10">
    <property type="entry name" value="YVTN repeat-like/Quinoprotein amine dehydrogenase"/>
    <property type="match status" value="2"/>
</dbReference>
<dbReference type="Pfam" id="PF00400">
    <property type="entry name" value="WD40"/>
    <property type="match status" value="1"/>
</dbReference>
<evidence type="ECO:0000256" key="1">
    <source>
        <dbReference type="SAM" id="MobiDB-lite"/>
    </source>
</evidence>
<dbReference type="Proteomes" id="UP000748756">
    <property type="component" value="Unassembled WGS sequence"/>
</dbReference>
<dbReference type="GO" id="GO:0005815">
    <property type="term" value="C:microtubule organizing center"/>
    <property type="evidence" value="ECO:0007669"/>
    <property type="project" value="TreeGrafter"/>
</dbReference>
<sequence>MDFTEPYRHSQFLTLYSPNGKYLASYHLAEEGFTRLHPSAPIQPHEQGGRGVIVFRFAATMQVMRAIEIRLFRDSLPTINEIGWSPDSSMLLAACPITGTVLVFSVENEGFKATITAPGIVSSGSSSGSGSGSGSPNGSGGGASHRNHNHSPKAEAAAAKAAQALKALGYTPPGAEILRGVRFSADSRHVLIWEDHLLRLSIWSLENHNVTVPTYSISAPQHSPSSQAQQNQQQNPQRQVGAKVYGIQHPKAMSKSSVTSASVPPYSTLGTTATSAAGPQSQYVHSVRGDLQYFAVVERNSKECRDYVSIYATENYWNGPPIHSFGVAEGEGGLKDVDGIVWSPDGRYLILWENPNLGFKMAAYSMDGRCVGSYEVKLDGEHQQPVHGQGSGGLPGFSHGGGGMGVKSVCWHPKSKLLALGGYDQKIRILNHLTWKPILEFNHVAHAHYGPKTVLWRESDSTVAVTGSVRQQGGIEYTMVIEQSAWVLPTIRIDTQKPNAKIGVGWCDFNCDGTLLASRNDSMPNVLWIWSMTELRLIVIIQQQSPIRVIRWDPTTPSRIVWCCGSSRVYTWRANTAATVAVGNAQQQQQIGGAVEAIEVPAENFVVSSLKWCPDGKGLLLLDKDMFCIGFPVEDGDQHTIHDNTASIFQRLR</sequence>
<keyword evidence="3" id="KW-1185">Reference proteome</keyword>
<dbReference type="GO" id="GO:1990810">
    <property type="term" value="P:microtubule anchoring at mitotic spindle pole body"/>
    <property type="evidence" value="ECO:0007669"/>
    <property type="project" value="TreeGrafter"/>
</dbReference>
<dbReference type="PANTHER" id="PTHR16220:SF0">
    <property type="entry name" value="WD REPEAT-CONTAINING PROTEIN WRAP73"/>
    <property type="match status" value="1"/>
</dbReference>
<dbReference type="EMBL" id="JAAAUQ010000597">
    <property type="protein sequence ID" value="KAF9148916.1"/>
    <property type="molecule type" value="Genomic_DNA"/>
</dbReference>
<dbReference type="SUPFAM" id="SSF69322">
    <property type="entry name" value="Tricorn protease domain 2"/>
    <property type="match status" value="1"/>
</dbReference>
<dbReference type="PANTHER" id="PTHR16220">
    <property type="entry name" value="WD REPEAT PROTEIN 8-RELATED"/>
    <property type="match status" value="1"/>
</dbReference>
<dbReference type="SMART" id="SM00320">
    <property type="entry name" value="WD40"/>
    <property type="match status" value="3"/>
</dbReference>
<dbReference type="AlphaFoldDB" id="A0A9P5RW60"/>
<reference evidence="2" key="1">
    <citation type="journal article" date="2020" name="Fungal Divers.">
        <title>Resolving the Mortierellaceae phylogeny through synthesis of multi-gene phylogenetics and phylogenomics.</title>
        <authorList>
            <person name="Vandepol N."/>
            <person name="Liber J."/>
            <person name="Desiro A."/>
            <person name="Na H."/>
            <person name="Kennedy M."/>
            <person name="Barry K."/>
            <person name="Grigoriev I.V."/>
            <person name="Miller A.N."/>
            <person name="O'Donnell K."/>
            <person name="Stajich J.E."/>
            <person name="Bonito G."/>
        </authorList>
    </citation>
    <scope>NUCLEOTIDE SEQUENCE</scope>
    <source>
        <strain evidence="2">NRRL 6426</strain>
    </source>
</reference>